<dbReference type="InterPro" id="IPR046676">
    <property type="entry name" value="DUF6546"/>
</dbReference>
<protein>
    <recommendedName>
        <fullName evidence="1">DUF6546 domain-containing protein</fullName>
    </recommendedName>
</protein>
<sequence>MAYWRSLPAEIRSIILEMVAEDYNFNSAPYAGAGYASVCREWQPVFEQRNFRRLVLDQERIPGLDQFMGIRQLERRDYLEHLSLRVKLDEYDCTVCQSQEGDETMRNNSNIFSRAIWNLLIILSKWTRISRGRREKRSILELGAYSPSDSKHTFRDFHLEHGYPYQEREDLETHFEAYRLRAARLGLDSLNDPYHGWVDGRRDVVSLESKLRIMGTLTINLDLPEFSTFLQTFPKVEIITGLLIPRQFYRKIAVSSLRKLLRETFTCLRWIRYEQWHHVDPQQQLRLEKDYKRLISSDLPSTLRDLSIFEDFNKHLHPDRLARSTNRALAKALSKTSRSLEHLSAAFLVDAKDFLADFWPTKQQDPNIVPWENLQTLALTSCLLHPEVGRRKISRLLMAAGLAAAFMPKLETLEIWNGGEGHACLFRYSRNAGRPQITWSSNWGRRERLLHDDVVHCWEALLRQGRHPSSDLMTAVTRLPVSRKKVKTYAATLRYLKLRHNIVDVISDYQIHWEE</sequence>
<evidence type="ECO:0000313" key="3">
    <source>
        <dbReference type="Proteomes" id="UP001303473"/>
    </source>
</evidence>
<dbReference type="Proteomes" id="UP001303473">
    <property type="component" value="Unassembled WGS sequence"/>
</dbReference>
<reference evidence="3" key="1">
    <citation type="journal article" date="2023" name="Mol. Phylogenet. Evol.">
        <title>Genome-scale phylogeny and comparative genomics of the fungal order Sordariales.</title>
        <authorList>
            <person name="Hensen N."/>
            <person name="Bonometti L."/>
            <person name="Westerberg I."/>
            <person name="Brannstrom I.O."/>
            <person name="Guillou S."/>
            <person name="Cros-Aarteil S."/>
            <person name="Calhoun S."/>
            <person name="Haridas S."/>
            <person name="Kuo A."/>
            <person name="Mondo S."/>
            <person name="Pangilinan J."/>
            <person name="Riley R."/>
            <person name="LaButti K."/>
            <person name="Andreopoulos B."/>
            <person name="Lipzen A."/>
            <person name="Chen C."/>
            <person name="Yan M."/>
            <person name="Daum C."/>
            <person name="Ng V."/>
            <person name="Clum A."/>
            <person name="Steindorff A."/>
            <person name="Ohm R.A."/>
            <person name="Martin F."/>
            <person name="Silar P."/>
            <person name="Natvig D.O."/>
            <person name="Lalanne C."/>
            <person name="Gautier V."/>
            <person name="Ament-Velasquez S.L."/>
            <person name="Kruys A."/>
            <person name="Hutchinson M.I."/>
            <person name="Powell A.J."/>
            <person name="Barry K."/>
            <person name="Miller A.N."/>
            <person name="Grigoriev I.V."/>
            <person name="Debuchy R."/>
            <person name="Gladieux P."/>
            <person name="Hiltunen Thoren M."/>
            <person name="Johannesson H."/>
        </authorList>
    </citation>
    <scope>NUCLEOTIDE SEQUENCE [LARGE SCALE GENOMIC DNA]</scope>
    <source>
        <strain evidence="3">CBS 340.73</strain>
    </source>
</reference>
<feature type="domain" description="DUF6546" evidence="1">
    <location>
        <begin position="299"/>
        <end position="504"/>
    </location>
</feature>
<gene>
    <name evidence="2" type="ORF">QBC46DRAFT_316574</name>
</gene>
<accession>A0AAN6N7W7</accession>
<evidence type="ECO:0000259" key="1">
    <source>
        <dbReference type="Pfam" id="PF20183"/>
    </source>
</evidence>
<evidence type="ECO:0000313" key="2">
    <source>
        <dbReference type="EMBL" id="KAK3938997.1"/>
    </source>
</evidence>
<dbReference type="Pfam" id="PF20183">
    <property type="entry name" value="DUF6546"/>
    <property type="match status" value="1"/>
</dbReference>
<organism evidence="2 3">
    <name type="scientific">Diplogelasinospora grovesii</name>
    <dbReference type="NCBI Taxonomy" id="303347"/>
    <lineage>
        <taxon>Eukaryota</taxon>
        <taxon>Fungi</taxon>
        <taxon>Dikarya</taxon>
        <taxon>Ascomycota</taxon>
        <taxon>Pezizomycotina</taxon>
        <taxon>Sordariomycetes</taxon>
        <taxon>Sordariomycetidae</taxon>
        <taxon>Sordariales</taxon>
        <taxon>Diplogelasinosporaceae</taxon>
        <taxon>Diplogelasinospora</taxon>
    </lineage>
</organism>
<name>A0AAN6N7W7_9PEZI</name>
<proteinExistence type="predicted"/>
<comment type="caution">
    <text evidence="2">The sequence shown here is derived from an EMBL/GenBank/DDBJ whole genome shotgun (WGS) entry which is preliminary data.</text>
</comment>
<keyword evidence="3" id="KW-1185">Reference proteome</keyword>
<dbReference type="AlphaFoldDB" id="A0AAN6N7W7"/>
<dbReference type="EMBL" id="MU853818">
    <property type="protein sequence ID" value="KAK3938997.1"/>
    <property type="molecule type" value="Genomic_DNA"/>
</dbReference>